<dbReference type="Gene3D" id="3.30.70.330">
    <property type="match status" value="1"/>
</dbReference>
<keyword evidence="5" id="KW-0539">Nucleus</keyword>
<proteinExistence type="predicted"/>
<evidence type="ECO:0000259" key="8">
    <source>
        <dbReference type="PROSITE" id="PS50102"/>
    </source>
</evidence>
<dbReference type="Proteomes" id="UP001281761">
    <property type="component" value="Unassembled WGS sequence"/>
</dbReference>
<evidence type="ECO:0000256" key="5">
    <source>
        <dbReference type="ARBA" id="ARBA00023242"/>
    </source>
</evidence>
<evidence type="ECO:0000256" key="7">
    <source>
        <dbReference type="SAM" id="MobiDB-lite"/>
    </source>
</evidence>
<sequence length="880" mass="101301">MSSVLDELRQFSLLDHSLEDVNQKFDEIVKDYRTPEIWLLYAQSLEKCLLSSVLSLGILQEKLTSISTIYERGIAQCGDNFHNGSILWHQYRAFLERFFRDFIYYEIKEDSDSKPAQTPPMTDFLLSLEETDGRKSIASTIASTIETVFLNQLQIPMFSLRDVFIEHHLWQKHIRTSSDPFFQRESTFIDLTNAEKQVVMKEALEAKYPITPLFQSAMDVVGDVKRFEIALNSATEANPMEEKWSEYLDHVIRRANEGTKPKATTIPFSFTRRVVSVFERALWFLYNNASLWLRYVNFVQTQFVKIETDYQLASKRIAQPDTPKPKITNAERQAIHQSKSLMLTDIFERAKKMCRSSTEIHVQFLHWKELEDTYIPANLATHRSDLAYDPNRLGEVETTLLASLRQLRHVQSPPQKCLLTKDPFTIPEEDTRLPLLLEYLRLVIRSHRDPILAPLLSSADDSEKKKRPKNALGPDSVFDFRSLPPVPSEVIASILAAFSFVRAIISNPADFQIHGSPPKFDPFRRVDWEFCAFLVNFAQTPDVAHKECEVILREVGKTNGKVYLFFANLAIESGNYSWARSIFKTGLAFGAVGIDEVGRRWIEFEERHCLDVRQITQATLRVEQKLRDLNAHRIRNGGADAPLQHQQPPNEEPAMVKEPADAEMDLDYIPLEVGRKRKLAEIEDYVTDDLSKTMQTERVADVPESFLYTDVNTLFAKQIPVTATEDDVSAVFEEGSVKEVRLNRNLNGELLGYGYIEFHSKEAMEQGLLKNGARVNGVPIKLTISKPKGPRERPPVQKDQRDKFHRKEPKEHWEQPVHHQHQQEGPTRKERREEMHRGKQSEASDLPVEAESDQPKTEAPKPSMMVPRAVRKGMKKRLEL</sequence>
<feature type="compositionally biased region" description="Basic and acidic residues" evidence="7">
    <location>
        <begin position="808"/>
        <end position="817"/>
    </location>
</feature>
<protein>
    <recommendedName>
        <fullName evidence="8">RRM domain-containing protein</fullName>
    </recommendedName>
</protein>
<dbReference type="InterPro" id="IPR012677">
    <property type="entry name" value="Nucleotide-bd_a/b_plait_sf"/>
</dbReference>
<evidence type="ECO:0000256" key="4">
    <source>
        <dbReference type="ARBA" id="ARBA00023187"/>
    </source>
</evidence>
<organism evidence="9 10">
    <name type="scientific">Blattamonas nauphoetae</name>
    <dbReference type="NCBI Taxonomy" id="2049346"/>
    <lineage>
        <taxon>Eukaryota</taxon>
        <taxon>Metamonada</taxon>
        <taxon>Preaxostyla</taxon>
        <taxon>Oxymonadida</taxon>
        <taxon>Blattamonas</taxon>
    </lineage>
</organism>
<comment type="subcellular location">
    <subcellularLocation>
        <location evidence="1">Nucleus</location>
    </subcellularLocation>
</comment>
<dbReference type="Pfam" id="PF00076">
    <property type="entry name" value="RRM_1"/>
    <property type="match status" value="1"/>
</dbReference>
<evidence type="ECO:0000313" key="10">
    <source>
        <dbReference type="Proteomes" id="UP001281761"/>
    </source>
</evidence>
<evidence type="ECO:0000256" key="1">
    <source>
        <dbReference type="ARBA" id="ARBA00004123"/>
    </source>
</evidence>
<evidence type="ECO:0000256" key="3">
    <source>
        <dbReference type="ARBA" id="ARBA00022737"/>
    </source>
</evidence>
<dbReference type="InterPro" id="IPR000504">
    <property type="entry name" value="RRM_dom"/>
</dbReference>
<dbReference type="PANTHER" id="PTHR17204">
    <property type="entry name" value="PRE-MRNA PROCESSING PROTEIN PRP39-RELATED"/>
    <property type="match status" value="1"/>
</dbReference>
<dbReference type="SUPFAM" id="SSF48452">
    <property type="entry name" value="TPR-like"/>
    <property type="match status" value="1"/>
</dbReference>
<dbReference type="InterPro" id="IPR011990">
    <property type="entry name" value="TPR-like_helical_dom_sf"/>
</dbReference>
<feature type="region of interest" description="Disordered" evidence="7">
    <location>
        <begin position="780"/>
        <end position="880"/>
    </location>
</feature>
<reference evidence="9 10" key="1">
    <citation type="journal article" date="2022" name="bioRxiv">
        <title>Genomics of Preaxostyla Flagellates Illuminates Evolutionary Transitions and the Path Towards Mitochondrial Loss.</title>
        <authorList>
            <person name="Novak L.V.F."/>
            <person name="Treitli S.C."/>
            <person name="Pyrih J."/>
            <person name="Halakuc P."/>
            <person name="Pipaliya S.V."/>
            <person name="Vacek V."/>
            <person name="Brzon O."/>
            <person name="Soukal P."/>
            <person name="Eme L."/>
            <person name="Dacks J.B."/>
            <person name="Karnkowska A."/>
            <person name="Elias M."/>
            <person name="Hampl V."/>
        </authorList>
    </citation>
    <scope>NUCLEOTIDE SEQUENCE [LARGE SCALE GENOMIC DNA]</scope>
    <source>
        <strain evidence="9">NAU3</strain>
        <tissue evidence="9">Gut</tissue>
    </source>
</reference>
<keyword evidence="10" id="KW-1185">Reference proteome</keyword>
<accession>A0ABQ9XNW0</accession>
<evidence type="ECO:0000313" key="9">
    <source>
        <dbReference type="EMBL" id="KAK2953716.1"/>
    </source>
</evidence>
<name>A0ABQ9XNW0_9EUKA</name>
<dbReference type="SMART" id="SM00386">
    <property type="entry name" value="HAT"/>
    <property type="match status" value="5"/>
</dbReference>
<dbReference type="InterPro" id="IPR035979">
    <property type="entry name" value="RBD_domain_sf"/>
</dbReference>
<feature type="domain" description="RRM" evidence="8">
    <location>
        <begin position="712"/>
        <end position="787"/>
    </location>
</feature>
<evidence type="ECO:0000256" key="2">
    <source>
        <dbReference type="ARBA" id="ARBA00022664"/>
    </source>
</evidence>
<comment type="caution">
    <text evidence="9">The sequence shown here is derived from an EMBL/GenBank/DDBJ whole genome shotgun (WGS) entry which is preliminary data.</text>
</comment>
<keyword evidence="6" id="KW-0694">RNA-binding</keyword>
<dbReference type="PANTHER" id="PTHR17204:SF25">
    <property type="entry name" value="RRM DOMAIN-CONTAINING PROTEIN"/>
    <property type="match status" value="1"/>
</dbReference>
<feature type="compositionally biased region" description="Basic and acidic residues" evidence="7">
    <location>
        <begin position="789"/>
        <end position="802"/>
    </location>
</feature>
<feature type="compositionally biased region" description="Basic and acidic residues" evidence="7">
    <location>
        <begin position="826"/>
        <end position="842"/>
    </location>
</feature>
<dbReference type="EMBL" id="JARBJD010000087">
    <property type="protein sequence ID" value="KAK2953716.1"/>
    <property type="molecule type" value="Genomic_DNA"/>
</dbReference>
<keyword evidence="3" id="KW-0677">Repeat</keyword>
<dbReference type="Gene3D" id="1.25.40.10">
    <property type="entry name" value="Tetratricopeptide repeat domain"/>
    <property type="match status" value="2"/>
</dbReference>
<feature type="compositionally biased region" description="Basic residues" evidence="7">
    <location>
        <begin position="869"/>
        <end position="880"/>
    </location>
</feature>
<dbReference type="InterPro" id="IPR003107">
    <property type="entry name" value="HAT"/>
</dbReference>
<evidence type="ECO:0000256" key="6">
    <source>
        <dbReference type="PROSITE-ProRule" id="PRU00176"/>
    </source>
</evidence>
<dbReference type="SMART" id="SM00360">
    <property type="entry name" value="RRM"/>
    <property type="match status" value="1"/>
</dbReference>
<gene>
    <name evidence="9" type="ORF">BLNAU_11273</name>
</gene>
<dbReference type="PROSITE" id="PS50102">
    <property type="entry name" value="RRM"/>
    <property type="match status" value="1"/>
</dbReference>
<dbReference type="SUPFAM" id="SSF54928">
    <property type="entry name" value="RNA-binding domain, RBD"/>
    <property type="match status" value="1"/>
</dbReference>
<keyword evidence="2" id="KW-0507">mRNA processing</keyword>
<keyword evidence="4" id="KW-0508">mRNA splicing</keyword>